<evidence type="ECO:0000313" key="1">
    <source>
        <dbReference type="EMBL" id="KAK3584987.1"/>
    </source>
</evidence>
<reference evidence="1" key="1">
    <citation type="journal article" date="2021" name="Genome Biol. Evol.">
        <title>A High-Quality Reference Genome for a Parasitic Bivalve with Doubly Uniparental Inheritance (Bivalvia: Unionida).</title>
        <authorList>
            <person name="Smith C.H."/>
        </authorList>
    </citation>
    <scope>NUCLEOTIDE SEQUENCE</scope>
    <source>
        <strain evidence="1">CHS0354</strain>
    </source>
</reference>
<dbReference type="AlphaFoldDB" id="A0AAE0VQ12"/>
<accession>A0AAE0VQ12</accession>
<organism evidence="1 2">
    <name type="scientific">Potamilus streckersoni</name>
    <dbReference type="NCBI Taxonomy" id="2493646"/>
    <lineage>
        <taxon>Eukaryota</taxon>
        <taxon>Metazoa</taxon>
        <taxon>Spiralia</taxon>
        <taxon>Lophotrochozoa</taxon>
        <taxon>Mollusca</taxon>
        <taxon>Bivalvia</taxon>
        <taxon>Autobranchia</taxon>
        <taxon>Heteroconchia</taxon>
        <taxon>Palaeoheterodonta</taxon>
        <taxon>Unionida</taxon>
        <taxon>Unionoidea</taxon>
        <taxon>Unionidae</taxon>
        <taxon>Ambleminae</taxon>
        <taxon>Lampsilini</taxon>
        <taxon>Potamilus</taxon>
    </lineage>
</organism>
<dbReference type="Proteomes" id="UP001195483">
    <property type="component" value="Unassembled WGS sequence"/>
</dbReference>
<sequence>MVSKMGTIIESSTIVSGTLVRHQDYASGIWKRRERQGCLKRVLVYEPAVGRSL</sequence>
<name>A0AAE0VQ12_9BIVA</name>
<reference evidence="1" key="2">
    <citation type="journal article" date="2021" name="Genome Biol. Evol.">
        <title>Developing a high-quality reference genome for a parasitic bivalve with doubly uniparental inheritance (Bivalvia: Unionida).</title>
        <authorList>
            <person name="Smith C.H."/>
        </authorList>
    </citation>
    <scope>NUCLEOTIDE SEQUENCE</scope>
    <source>
        <strain evidence="1">CHS0354</strain>
        <tissue evidence="1">Mantle</tissue>
    </source>
</reference>
<feature type="non-terminal residue" evidence="1">
    <location>
        <position position="53"/>
    </location>
</feature>
<proteinExistence type="predicted"/>
<evidence type="ECO:0000313" key="2">
    <source>
        <dbReference type="Proteomes" id="UP001195483"/>
    </source>
</evidence>
<reference evidence="1" key="3">
    <citation type="submission" date="2023-05" db="EMBL/GenBank/DDBJ databases">
        <authorList>
            <person name="Smith C.H."/>
        </authorList>
    </citation>
    <scope>NUCLEOTIDE SEQUENCE</scope>
    <source>
        <strain evidence="1">CHS0354</strain>
        <tissue evidence="1">Mantle</tissue>
    </source>
</reference>
<comment type="caution">
    <text evidence="1">The sequence shown here is derived from an EMBL/GenBank/DDBJ whole genome shotgun (WGS) entry which is preliminary data.</text>
</comment>
<protein>
    <submittedName>
        <fullName evidence="1">Uncharacterized protein</fullName>
    </submittedName>
</protein>
<gene>
    <name evidence="1" type="ORF">CHS0354_037362</name>
</gene>
<dbReference type="EMBL" id="JAEAOA010002185">
    <property type="protein sequence ID" value="KAK3584987.1"/>
    <property type="molecule type" value="Genomic_DNA"/>
</dbReference>
<keyword evidence="2" id="KW-1185">Reference proteome</keyword>